<evidence type="ECO:0000313" key="3">
    <source>
        <dbReference type="EMBL" id="ELZ12564.1"/>
    </source>
</evidence>
<reference evidence="3 4" key="1">
    <citation type="journal article" date="2014" name="PLoS Genet.">
        <title>Phylogenetically driven sequencing of extremely halophilic archaea reveals strategies for static and dynamic osmo-response.</title>
        <authorList>
            <person name="Becker E.A."/>
            <person name="Seitzer P.M."/>
            <person name="Tritt A."/>
            <person name="Larsen D."/>
            <person name="Krusor M."/>
            <person name="Yao A.I."/>
            <person name="Wu D."/>
            <person name="Madern D."/>
            <person name="Eisen J.A."/>
            <person name="Darling A.E."/>
            <person name="Facciotti M.T."/>
        </authorList>
    </citation>
    <scope>NUCLEOTIDE SEQUENCE [LARGE SCALE GENOMIC DNA]</scope>
    <source>
        <strain evidence="3 4">JCM 14624</strain>
    </source>
</reference>
<proteinExistence type="predicted"/>
<sequence length="91" mass="10792">MCERQIPPIAIQFENERSRYYRALRIEYQDHFDRLFDQARNFVGAGRILNHSDPLTTHLISILLSHEFRLTEIEKQLEDLESQTNTTVQSS</sequence>
<protein>
    <recommendedName>
        <fullName evidence="2">DUF8156 domain-containing protein</fullName>
    </recommendedName>
</protein>
<feature type="domain" description="DUF8156" evidence="2">
    <location>
        <begin position="13"/>
        <end position="87"/>
    </location>
</feature>
<gene>
    <name evidence="3" type="ORF">C479_04187</name>
</gene>
<accession>M0BSB6</accession>
<dbReference type="Proteomes" id="UP000011560">
    <property type="component" value="Unassembled WGS sequence"/>
</dbReference>
<keyword evidence="1" id="KW-0175">Coiled coil</keyword>
<evidence type="ECO:0000259" key="2">
    <source>
        <dbReference type="Pfam" id="PF26485"/>
    </source>
</evidence>
<name>M0BSB6_9EURY</name>
<keyword evidence="4" id="KW-1185">Reference proteome</keyword>
<evidence type="ECO:0000256" key="1">
    <source>
        <dbReference type="SAM" id="Coils"/>
    </source>
</evidence>
<dbReference type="AlphaFoldDB" id="M0BSB6"/>
<dbReference type="InterPro" id="IPR058469">
    <property type="entry name" value="DUF8156"/>
</dbReference>
<feature type="coiled-coil region" evidence="1">
    <location>
        <begin position="63"/>
        <end position="90"/>
    </location>
</feature>
<dbReference type="Pfam" id="PF26485">
    <property type="entry name" value="DUF8156"/>
    <property type="match status" value="1"/>
</dbReference>
<evidence type="ECO:0000313" key="4">
    <source>
        <dbReference type="Proteomes" id="UP000011560"/>
    </source>
</evidence>
<comment type="caution">
    <text evidence="3">The sequence shown here is derived from an EMBL/GenBank/DDBJ whole genome shotgun (WGS) entry which is preliminary data.</text>
</comment>
<dbReference type="EMBL" id="AOIQ01000008">
    <property type="protein sequence ID" value="ELZ12564.1"/>
    <property type="molecule type" value="Genomic_DNA"/>
</dbReference>
<organism evidence="3 4">
    <name type="scientific">Halovivax asiaticus JCM 14624</name>
    <dbReference type="NCBI Taxonomy" id="1227490"/>
    <lineage>
        <taxon>Archaea</taxon>
        <taxon>Methanobacteriati</taxon>
        <taxon>Methanobacteriota</taxon>
        <taxon>Stenosarchaea group</taxon>
        <taxon>Halobacteria</taxon>
        <taxon>Halobacteriales</taxon>
        <taxon>Natrialbaceae</taxon>
        <taxon>Halovivax</taxon>
    </lineage>
</organism>